<dbReference type="EMBL" id="PDCN02000001">
    <property type="protein sequence ID" value="PIB77681.1"/>
    <property type="molecule type" value="Genomic_DNA"/>
</dbReference>
<sequence>MDGEVINYQFGAIEDQVSWRIRTTSMRMNTELADLKTRIAPLRATWTRETAAAFGAEADRWDRAAGALNTILDRLYGAVTQGAAGVSTADRAEAGRWR</sequence>
<evidence type="ECO:0000256" key="1">
    <source>
        <dbReference type="RuleBase" id="RU362001"/>
    </source>
</evidence>
<keyword evidence="3" id="KW-1185">Reference proteome</keyword>
<dbReference type="InterPro" id="IPR010310">
    <property type="entry name" value="T7SS_ESAT-6-like"/>
</dbReference>
<dbReference type="Proteomes" id="UP000230551">
    <property type="component" value="Unassembled WGS sequence"/>
</dbReference>
<dbReference type="RefSeq" id="WP_090588154.1">
    <property type="nucleotide sequence ID" value="NZ_CP104302.1"/>
</dbReference>
<dbReference type="OrthoDB" id="3387628at2"/>
<name>A0A2G5PHA4_9MYCO</name>
<dbReference type="SUPFAM" id="SSF140453">
    <property type="entry name" value="EsxAB dimer-like"/>
    <property type="match status" value="1"/>
</dbReference>
<dbReference type="Gene3D" id="1.10.287.1060">
    <property type="entry name" value="ESAT-6-like"/>
    <property type="match status" value="1"/>
</dbReference>
<accession>A0A2G5PHA4</accession>
<gene>
    <name evidence="2" type="ORF">CQY22_001690</name>
</gene>
<organism evidence="2 3">
    <name type="scientific">Mycolicibacterium brumae</name>
    <dbReference type="NCBI Taxonomy" id="85968"/>
    <lineage>
        <taxon>Bacteria</taxon>
        <taxon>Bacillati</taxon>
        <taxon>Actinomycetota</taxon>
        <taxon>Actinomycetes</taxon>
        <taxon>Mycobacteriales</taxon>
        <taxon>Mycobacteriaceae</taxon>
        <taxon>Mycolicibacterium</taxon>
    </lineage>
</organism>
<protein>
    <recommendedName>
        <fullName evidence="1">ESAT-6-like protein</fullName>
    </recommendedName>
</protein>
<comment type="similarity">
    <text evidence="1">Belongs to the WXG100 family.</text>
</comment>
<evidence type="ECO:0000313" key="3">
    <source>
        <dbReference type="Proteomes" id="UP000230551"/>
    </source>
</evidence>
<proteinExistence type="inferred from homology"/>
<dbReference type="STRING" id="85968.GCA_900073015_01509"/>
<dbReference type="AlphaFoldDB" id="A0A2G5PHA4"/>
<comment type="caution">
    <text evidence="2">The sequence shown here is derived from an EMBL/GenBank/DDBJ whole genome shotgun (WGS) entry which is preliminary data.</text>
</comment>
<evidence type="ECO:0000313" key="2">
    <source>
        <dbReference type="EMBL" id="PIB77681.1"/>
    </source>
</evidence>
<dbReference type="InterPro" id="IPR036689">
    <property type="entry name" value="ESAT-6-like_sf"/>
</dbReference>
<dbReference type="Pfam" id="PF06013">
    <property type="entry name" value="WXG100"/>
    <property type="match status" value="1"/>
</dbReference>
<dbReference type="NCBIfam" id="TIGR03930">
    <property type="entry name" value="WXG100_ESAT6"/>
    <property type="match status" value="1"/>
</dbReference>
<reference evidence="2 3" key="1">
    <citation type="journal article" date="2017" name="Infect. Genet. Evol.">
        <title>The new phylogeny of the genus Mycobacterium: The old and the news.</title>
        <authorList>
            <person name="Tortoli E."/>
            <person name="Fedrizzi T."/>
            <person name="Meehan C.J."/>
            <person name="Trovato A."/>
            <person name="Grottola A."/>
            <person name="Giacobazzi E."/>
            <person name="Serpini G.F."/>
            <person name="Tagliazucchi S."/>
            <person name="Fabio A."/>
            <person name="Bettua C."/>
            <person name="Bertorelli R."/>
            <person name="Frascaro F."/>
            <person name="De Sanctis V."/>
            <person name="Pecorari M."/>
            <person name="Jousson O."/>
            <person name="Segata N."/>
            <person name="Cirillo D.M."/>
        </authorList>
    </citation>
    <scope>NUCLEOTIDE SEQUENCE [LARGE SCALE GENOMIC DNA]</scope>
    <source>
        <strain evidence="2 3">CIP1034565</strain>
    </source>
</reference>